<name>A0A1I1U8E1_9BACT</name>
<organism evidence="2 3">
    <name type="scientific">Nannocystis exedens</name>
    <dbReference type="NCBI Taxonomy" id="54"/>
    <lineage>
        <taxon>Bacteria</taxon>
        <taxon>Pseudomonadati</taxon>
        <taxon>Myxococcota</taxon>
        <taxon>Polyangia</taxon>
        <taxon>Nannocystales</taxon>
        <taxon>Nannocystaceae</taxon>
        <taxon>Nannocystis</taxon>
    </lineage>
</organism>
<protein>
    <submittedName>
        <fullName evidence="2">Uncharacterized protein</fullName>
    </submittedName>
</protein>
<sequence>MVRVDLDVGGCLRLMPSDCVDTGELDSSTMITSGSRPTRRKKRLEGQSDGVAGSSLNFTLRLTQLR</sequence>
<dbReference type="STRING" id="54.SAMN02745121_01052"/>
<evidence type="ECO:0000313" key="3">
    <source>
        <dbReference type="Proteomes" id="UP000199400"/>
    </source>
</evidence>
<feature type="compositionally biased region" description="Polar residues" evidence="1">
    <location>
        <begin position="25"/>
        <end position="36"/>
    </location>
</feature>
<accession>A0A1I1U8E1</accession>
<dbReference type="Proteomes" id="UP000199400">
    <property type="component" value="Unassembled WGS sequence"/>
</dbReference>
<keyword evidence="3" id="KW-1185">Reference proteome</keyword>
<feature type="region of interest" description="Disordered" evidence="1">
    <location>
        <begin position="25"/>
        <end position="50"/>
    </location>
</feature>
<evidence type="ECO:0000313" key="2">
    <source>
        <dbReference type="EMBL" id="SFD67116.1"/>
    </source>
</evidence>
<reference evidence="3" key="1">
    <citation type="submission" date="2016-10" db="EMBL/GenBank/DDBJ databases">
        <authorList>
            <person name="Varghese N."/>
            <person name="Submissions S."/>
        </authorList>
    </citation>
    <scope>NUCLEOTIDE SEQUENCE [LARGE SCALE GENOMIC DNA]</scope>
    <source>
        <strain evidence="3">ATCC 25963</strain>
    </source>
</reference>
<dbReference type="AlphaFoldDB" id="A0A1I1U8E1"/>
<evidence type="ECO:0000256" key="1">
    <source>
        <dbReference type="SAM" id="MobiDB-lite"/>
    </source>
</evidence>
<proteinExistence type="predicted"/>
<dbReference type="EMBL" id="FOMX01000003">
    <property type="protein sequence ID" value="SFD67116.1"/>
    <property type="molecule type" value="Genomic_DNA"/>
</dbReference>
<gene>
    <name evidence="2" type="ORF">SAMN02745121_01052</name>
</gene>